<gene>
    <name evidence="2" type="ORF">BDA99DRAFT_526483</name>
</gene>
<reference evidence="2" key="2">
    <citation type="submission" date="2023-02" db="EMBL/GenBank/DDBJ databases">
        <authorList>
            <consortium name="DOE Joint Genome Institute"/>
            <person name="Mondo S.J."/>
            <person name="Chang Y."/>
            <person name="Wang Y."/>
            <person name="Ahrendt S."/>
            <person name="Andreopoulos W."/>
            <person name="Barry K."/>
            <person name="Beard J."/>
            <person name="Benny G.L."/>
            <person name="Blankenship S."/>
            <person name="Bonito G."/>
            <person name="Cuomo C."/>
            <person name="Desiro A."/>
            <person name="Gervers K.A."/>
            <person name="Hundley H."/>
            <person name="Kuo A."/>
            <person name="LaButti K."/>
            <person name="Lang B.F."/>
            <person name="Lipzen A."/>
            <person name="O'Donnell K."/>
            <person name="Pangilinan J."/>
            <person name="Reynolds N."/>
            <person name="Sandor L."/>
            <person name="Smith M.W."/>
            <person name="Tsang A."/>
            <person name="Grigoriev I.V."/>
            <person name="Stajich J.E."/>
            <person name="Spatafora J.W."/>
        </authorList>
    </citation>
    <scope>NUCLEOTIDE SEQUENCE</scope>
    <source>
        <strain evidence="2">RSA 2281</strain>
    </source>
</reference>
<keyword evidence="3" id="KW-1185">Reference proteome</keyword>
<comment type="caution">
    <text evidence="2">The sequence shown here is derived from an EMBL/GenBank/DDBJ whole genome shotgun (WGS) entry which is preliminary data.</text>
</comment>
<feature type="compositionally biased region" description="Basic residues" evidence="1">
    <location>
        <begin position="214"/>
        <end position="226"/>
    </location>
</feature>
<name>A0AAD5P821_9FUNG</name>
<reference evidence="2" key="1">
    <citation type="journal article" date="2022" name="IScience">
        <title>Evolution of zygomycete secretomes and the origins of terrestrial fungal ecologies.</title>
        <authorList>
            <person name="Chang Y."/>
            <person name="Wang Y."/>
            <person name="Mondo S."/>
            <person name="Ahrendt S."/>
            <person name="Andreopoulos W."/>
            <person name="Barry K."/>
            <person name="Beard J."/>
            <person name="Benny G.L."/>
            <person name="Blankenship S."/>
            <person name="Bonito G."/>
            <person name="Cuomo C."/>
            <person name="Desiro A."/>
            <person name="Gervers K.A."/>
            <person name="Hundley H."/>
            <person name="Kuo A."/>
            <person name="LaButti K."/>
            <person name="Lang B.F."/>
            <person name="Lipzen A."/>
            <person name="O'Donnell K."/>
            <person name="Pangilinan J."/>
            <person name="Reynolds N."/>
            <person name="Sandor L."/>
            <person name="Smith M.E."/>
            <person name="Tsang A."/>
            <person name="Grigoriev I.V."/>
            <person name="Stajich J.E."/>
            <person name="Spatafora J.W."/>
        </authorList>
    </citation>
    <scope>NUCLEOTIDE SEQUENCE</scope>
    <source>
        <strain evidence="2">RSA 2281</strain>
    </source>
</reference>
<dbReference type="EMBL" id="JAIXMP010000044">
    <property type="protein sequence ID" value="KAI9246914.1"/>
    <property type="molecule type" value="Genomic_DNA"/>
</dbReference>
<feature type="region of interest" description="Disordered" evidence="1">
    <location>
        <begin position="182"/>
        <end position="227"/>
    </location>
</feature>
<protein>
    <submittedName>
        <fullName evidence="2">Uncharacterized protein</fullName>
    </submittedName>
</protein>
<organism evidence="2 3">
    <name type="scientific">Phascolomyces articulosus</name>
    <dbReference type="NCBI Taxonomy" id="60185"/>
    <lineage>
        <taxon>Eukaryota</taxon>
        <taxon>Fungi</taxon>
        <taxon>Fungi incertae sedis</taxon>
        <taxon>Mucoromycota</taxon>
        <taxon>Mucoromycotina</taxon>
        <taxon>Mucoromycetes</taxon>
        <taxon>Mucorales</taxon>
        <taxon>Lichtheimiaceae</taxon>
        <taxon>Phascolomyces</taxon>
    </lineage>
</organism>
<dbReference type="AlphaFoldDB" id="A0AAD5P821"/>
<proteinExistence type="predicted"/>
<evidence type="ECO:0000313" key="3">
    <source>
        <dbReference type="Proteomes" id="UP001209540"/>
    </source>
</evidence>
<sequence>MMHYLAFAENMVHAATVKNEDMSEKTTTTSILFGESEFPPLKSTDEGWQLVDKNYDQDEPYSMQHQQEEDWQCIVDDQTPKPLLYAQIAQEAAMLPIPSSPSKLFKKTPPTPNFMNYKNNNKENEAVTLLDEDIGDELFVQYKSSSWLRRRRYHRLSYNHHHHPTLRHHAHSPTSFLRQPSYHHHLQRDQQESTNGALTIKHPKHPTPTAAPVIKRRSRTTTKKQPTRTWIERENGWVAIHAKIHNK</sequence>
<accession>A0AAD5P821</accession>
<evidence type="ECO:0000256" key="1">
    <source>
        <dbReference type="SAM" id="MobiDB-lite"/>
    </source>
</evidence>
<evidence type="ECO:0000313" key="2">
    <source>
        <dbReference type="EMBL" id="KAI9246914.1"/>
    </source>
</evidence>
<dbReference type="Proteomes" id="UP001209540">
    <property type="component" value="Unassembled WGS sequence"/>
</dbReference>